<accession>A0ABR1ECV7</accession>
<protein>
    <submittedName>
        <fullName evidence="1">Uncharacterized protein</fullName>
    </submittedName>
</protein>
<dbReference type="EMBL" id="JAVFWL010000006">
    <property type="protein sequence ID" value="KAK6760527.1"/>
    <property type="molecule type" value="Genomic_DNA"/>
</dbReference>
<gene>
    <name evidence="1" type="primary">Necator_chrX.g22003</name>
    <name evidence="1" type="ORF">RB195_021842</name>
</gene>
<keyword evidence="2" id="KW-1185">Reference proteome</keyword>
<sequence>MWATSRSLTEIRMGWRPIELVDEFSDVGCMPKLSSSYEVDIEMHLLCFQLLDRVLVVDTRLQNEVELRIYSSCSPYHDVLETSATE</sequence>
<dbReference type="Proteomes" id="UP001303046">
    <property type="component" value="Unassembled WGS sequence"/>
</dbReference>
<comment type="caution">
    <text evidence="1">The sequence shown here is derived from an EMBL/GenBank/DDBJ whole genome shotgun (WGS) entry which is preliminary data.</text>
</comment>
<evidence type="ECO:0000313" key="2">
    <source>
        <dbReference type="Proteomes" id="UP001303046"/>
    </source>
</evidence>
<name>A0ABR1ECV7_NECAM</name>
<organism evidence="1 2">
    <name type="scientific">Necator americanus</name>
    <name type="common">Human hookworm</name>
    <dbReference type="NCBI Taxonomy" id="51031"/>
    <lineage>
        <taxon>Eukaryota</taxon>
        <taxon>Metazoa</taxon>
        <taxon>Ecdysozoa</taxon>
        <taxon>Nematoda</taxon>
        <taxon>Chromadorea</taxon>
        <taxon>Rhabditida</taxon>
        <taxon>Rhabditina</taxon>
        <taxon>Rhabditomorpha</taxon>
        <taxon>Strongyloidea</taxon>
        <taxon>Ancylostomatidae</taxon>
        <taxon>Bunostominae</taxon>
        <taxon>Necator</taxon>
    </lineage>
</organism>
<evidence type="ECO:0000313" key="1">
    <source>
        <dbReference type="EMBL" id="KAK6760527.1"/>
    </source>
</evidence>
<proteinExistence type="predicted"/>
<reference evidence="1 2" key="1">
    <citation type="submission" date="2023-08" db="EMBL/GenBank/DDBJ databases">
        <title>A Necator americanus chromosomal reference genome.</title>
        <authorList>
            <person name="Ilik V."/>
            <person name="Petrzelkova K.J."/>
            <person name="Pardy F."/>
            <person name="Fuh T."/>
            <person name="Niatou-Singa F.S."/>
            <person name="Gouil Q."/>
            <person name="Baker L."/>
            <person name="Ritchie M.E."/>
            <person name="Jex A.R."/>
            <person name="Gazzola D."/>
            <person name="Li H."/>
            <person name="Toshio Fujiwara R."/>
            <person name="Zhan B."/>
            <person name="Aroian R.V."/>
            <person name="Pafco B."/>
            <person name="Schwarz E.M."/>
        </authorList>
    </citation>
    <scope>NUCLEOTIDE SEQUENCE [LARGE SCALE GENOMIC DNA]</scope>
    <source>
        <strain evidence="1 2">Aroian</strain>
        <tissue evidence="1">Whole animal</tissue>
    </source>
</reference>